<dbReference type="InterPro" id="IPR046542">
    <property type="entry name" value="DUF6801"/>
</dbReference>
<gene>
    <name evidence="4" type="ORF">ACFFUA_21095</name>
</gene>
<protein>
    <submittedName>
        <fullName evidence="4">DUF6801 domain-containing protein</fullName>
    </submittedName>
</protein>
<name>A0ABV5LCL4_9ACTN</name>
<organism evidence="4 5">
    <name type="scientific">Streptomyces heliomycini</name>
    <dbReference type="NCBI Taxonomy" id="284032"/>
    <lineage>
        <taxon>Bacteria</taxon>
        <taxon>Bacillati</taxon>
        <taxon>Actinomycetota</taxon>
        <taxon>Actinomycetes</taxon>
        <taxon>Kitasatosporales</taxon>
        <taxon>Streptomycetaceae</taxon>
        <taxon>Streptomyces</taxon>
    </lineage>
</organism>
<reference evidence="4 5" key="1">
    <citation type="submission" date="2024-09" db="EMBL/GenBank/DDBJ databases">
        <authorList>
            <person name="Sun Q."/>
            <person name="Mori K."/>
        </authorList>
    </citation>
    <scope>NUCLEOTIDE SEQUENCE [LARGE SCALE GENOMIC DNA]</scope>
    <source>
        <strain evidence="4 5">JCM 9767</strain>
    </source>
</reference>
<feature type="compositionally biased region" description="Low complexity" evidence="1">
    <location>
        <begin position="252"/>
        <end position="261"/>
    </location>
</feature>
<feature type="compositionally biased region" description="Basic and acidic residues" evidence="1">
    <location>
        <begin position="262"/>
        <end position="275"/>
    </location>
</feature>
<evidence type="ECO:0000256" key="1">
    <source>
        <dbReference type="SAM" id="MobiDB-lite"/>
    </source>
</evidence>
<evidence type="ECO:0000313" key="5">
    <source>
        <dbReference type="Proteomes" id="UP001589753"/>
    </source>
</evidence>
<sequence>MKGQRAAVPRPSRVRARSAAIGAFVVLAATVPAAASAAGTQEVDAELRYVCALPSGRQPVGVRVGVRVSAAFPDRVEAGEAISPVDVTTTVELPADAVADLTALEAATARAATRLTVGVAQDEAAAEATWHGAAEPAALPGAGPLTLTATGDVPSVTGRSDGDLTFSAGNLAVDLELGAADGTAAGPGTLTLDCSPAEDTPKDGLLATVRVGTDTAGPSGSPSPSGSAPKAPAPSSGTPGAPQDRQGDRAPKAAGDPPGAAADRDAPPCRYDDAHPPTPASLNAYVTGYTNVRKLKGASLLPPSCMLIEQGNPVDGPPDPEYLIFDTASTADFHYEGRKQTPPFESTFLTFGFTPVTATMVLEQTGPITIDSRIKMRWSDFRTITDTYVRAPLVLRVTALEVNGTPLDVGPGCRTETSLTSADPDPANHPGDHLVLYGRGEQDLGLPATGYLLLSGGSLSGETTVPAFTGCDAGGENLDRLLTASVSGPGNLLKQVQGQTCSIANPVFGDEFNAPQCTRDLQPYVIPVPER</sequence>
<keyword evidence="2" id="KW-0732">Signal</keyword>
<feature type="signal peptide" evidence="2">
    <location>
        <begin position="1"/>
        <end position="37"/>
    </location>
</feature>
<comment type="caution">
    <text evidence="4">The sequence shown here is derived from an EMBL/GenBank/DDBJ whole genome shotgun (WGS) entry which is preliminary data.</text>
</comment>
<keyword evidence="5" id="KW-1185">Reference proteome</keyword>
<dbReference type="EMBL" id="JBHMDI010000059">
    <property type="protein sequence ID" value="MFB9349918.1"/>
    <property type="molecule type" value="Genomic_DNA"/>
</dbReference>
<dbReference type="Proteomes" id="UP001589753">
    <property type="component" value="Unassembled WGS sequence"/>
</dbReference>
<feature type="region of interest" description="Disordered" evidence="1">
    <location>
        <begin position="211"/>
        <end position="278"/>
    </location>
</feature>
<feature type="compositionally biased region" description="Low complexity" evidence="1">
    <location>
        <begin position="216"/>
        <end position="242"/>
    </location>
</feature>
<feature type="chain" id="PRO_5046004829" evidence="2">
    <location>
        <begin position="38"/>
        <end position="531"/>
    </location>
</feature>
<dbReference type="Pfam" id="PF20611">
    <property type="entry name" value="DUF6801"/>
    <property type="match status" value="1"/>
</dbReference>
<evidence type="ECO:0000259" key="3">
    <source>
        <dbReference type="Pfam" id="PF20611"/>
    </source>
</evidence>
<evidence type="ECO:0000313" key="4">
    <source>
        <dbReference type="EMBL" id="MFB9349918.1"/>
    </source>
</evidence>
<dbReference type="RefSeq" id="WP_380956289.1">
    <property type="nucleotide sequence ID" value="NZ_JBHMDI010000059.1"/>
</dbReference>
<proteinExistence type="predicted"/>
<feature type="domain" description="DUF6801" evidence="3">
    <location>
        <begin position="49"/>
        <end position="206"/>
    </location>
</feature>
<evidence type="ECO:0000256" key="2">
    <source>
        <dbReference type="SAM" id="SignalP"/>
    </source>
</evidence>
<accession>A0ABV5LCL4</accession>